<accession>A0A6I4T604</accession>
<reference evidence="1 2" key="1">
    <citation type="submission" date="2019-12" db="EMBL/GenBank/DDBJ databases">
        <title>Genomic-based taxomic classification of the family Erythrobacteraceae.</title>
        <authorList>
            <person name="Xu L."/>
        </authorList>
    </citation>
    <scope>NUCLEOTIDE SEQUENCE [LARGE SCALE GENOMIC DNA]</scope>
    <source>
        <strain evidence="1 2">LMG 29518</strain>
    </source>
</reference>
<dbReference type="Proteomes" id="UP000438476">
    <property type="component" value="Unassembled WGS sequence"/>
</dbReference>
<evidence type="ECO:0000313" key="1">
    <source>
        <dbReference type="EMBL" id="MXO66277.1"/>
    </source>
</evidence>
<evidence type="ECO:0000313" key="2">
    <source>
        <dbReference type="Proteomes" id="UP000438476"/>
    </source>
</evidence>
<organism evidence="1 2">
    <name type="scientific">Altericroceibacterium endophyticum</name>
    <dbReference type="NCBI Taxonomy" id="1808508"/>
    <lineage>
        <taxon>Bacteria</taxon>
        <taxon>Pseudomonadati</taxon>
        <taxon>Pseudomonadota</taxon>
        <taxon>Alphaproteobacteria</taxon>
        <taxon>Sphingomonadales</taxon>
        <taxon>Erythrobacteraceae</taxon>
        <taxon>Altericroceibacterium</taxon>
    </lineage>
</organism>
<dbReference type="OrthoDB" id="7433438at2"/>
<dbReference type="EMBL" id="WTYT01000004">
    <property type="protein sequence ID" value="MXO66277.1"/>
    <property type="molecule type" value="Genomic_DNA"/>
</dbReference>
<sequence length="174" mass="19781">MMQDWSHPAFENPDCAIWNDDEIAAEARAAFDRRRETYPGLIKAGRITVAEARQDTEGWRAIARDWQWIAFGQGTPETTATLDLRITALDTAIARWLDMVIDHGLPPTEEEATQGGLLCAMRWWAEREKPPWMAFHHIRWTSAIGHDWRRENGYPTRGELLAGSSKSPPVKDAA</sequence>
<keyword evidence="2" id="KW-1185">Reference proteome</keyword>
<proteinExistence type="predicted"/>
<dbReference type="RefSeq" id="WP_160736701.1">
    <property type="nucleotide sequence ID" value="NZ_WTYT01000004.1"/>
</dbReference>
<dbReference type="AlphaFoldDB" id="A0A6I4T604"/>
<comment type="caution">
    <text evidence="1">The sequence shown here is derived from an EMBL/GenBank/DDBJ whole genome shotgun (WGS) entry which is preliminary data.</text>
</comment>
<name>A0A6I4T604_9SPHN</name>
<protein>
    <submittedName>
        <fullName evidence="1">Uncharacterized protein</fullName>
    </submittedName>
</protein>
<gene>
    <name evidence="1" type="ORF">GRI91_10960</name>
</gene>